<dbReference type="RefSeq" id="WP_114247166.1">
    <property type="nucleotide sequence ID" value="NZ_CP027306.1"/>
</dbReference>
<reference evidence="1 2" key="1">
    <citation type="journal article" date="2018" name="Front. Microbiol.">
        <title>Genome Sequencing of Streptomyces atratus SCSIOZH16 and Activation Production of Nocardamine via Metabolic Engineering.</title>
        <authorList>
            <person name="Li Y."/>
            <person name="Zhang C."/>
            <person name="Liu C."/>
            <person name="Ju J."/>
            <person name="Ma J."/>
        </authorList>
    </citation>
    <scope>NUCLEOTIDE SEQUENCE [LARGE SCALE GENOMIC DNA]</scope>
    <source>
        <strain evidence="1 2">SCSIO_ZH16</strain>
    </source>
</reference>
<organism evidence="1 2">
    <name type="scientific">Streptomyces atratus</name>
    <dbReference type="NCBI Taxonomy" id="1893"/>
    <lineage>
        <taxon>Bacteria</taxon>
        <taxon>Bacillati</taxon>
        <taxon>Actinomycetota</taxon>
        <taxon>Actinomycetes</taxon>
        <taxon>Kitasatosporales</taxon>
        <taxon>Streptomycetaceae</taxon>
        <taxon>Streptomyces</taxon>
    </lineage>
</organism>
<dbReference type="GeneID" id="95522919"/>
<proteinExistence type="predicted"/>
<dbReference type="KEGG" id="sata:C5746_31540"/>
<evidence type="ECO:0000313" key="2">
    <source>
        <dbReference type="Proteomes" id="UP000252698"/>
    </source>
</evidence>
<sequence length="73" mass="7259">MASTPNTNLRVGHLGEVAVLVADLALPALGIRLQDAAVTTSLPPGVPTAMDAATRMRQELPPAAAESGDGAAA</sequence>
<protein>
    <submittedName>
        <fullName evidence="1">Uncharacterized protein</fullName>
    </submittedName>
</protein>
<gene>
    <name evidence="1" type="ORF">C5746_31540</name>
</gene>
<accession>A0A2Z5JK28</accession>
<evidence type="ECO:0000313" key="1">
    <source>
        <dbReference type="EMBL" id="AXE80750.1"/>
    </source>
</evidence>
<dbReference type="EMBL" id="CP027306">
    <property type="protein sequence ID" value="AXE80750.1"/>
    <property type="molecule type" value="Genomic_DNA"/>
</dbReference>
<dbReference type="Proteomes" id="UP000252698">
    <property type="component" value="Chromosome"/>
</dbReference>
<dbReference type="AlphaFoldDB" id="A0A2Z5JK28"/>
<name>A0A2Z5JK28_STRAR</name>